<keyword evidence="6" id="KW-1185">Reference proteome</keyword>
<dbReference type="PANTHER" id="PTHR12911:SF8">
    <property type="entry name" value="KLAROID PROTEIN-RELATED"/>
    <property type="match status" value="1"/>
</dbReference>
<sequence>MVTAAAAARFCLQALPGPVLDEHAVEVGRFVYEVGSAPLQTFNLPVKLNRSFRYVALAITSNHGHPDFTCVYRFRVHGSLDAQGHVHKRLEHETVGRN</sequence>
<feature type="domain" description="SUN" evidence="5">
    <location>
        <begin position="1"/>
        <end position="81"/>
    </location>
</feature>
<dbReference type="Pfam" id="PF07738">
    <property type="entry name" value="Sad1_UNC"/>
    <property type="match status" value="1"/>
</dbReference>
<evidence type="ECO:0000256" key="4">
    <source>
        <dbReference type="ARBA" id="ARBA00023136"/>
    </source>
</evidence>
<dbReference type="AlphaFoldDB" id="A0A9C6X3Q3"/>
<dbReference type="Proteomes" id="UP000504606">
    <property type="component" value="Unplaced"/>
</dbReference>
<evidence type="ECO:0000259" key="5">
    <source>
        <dbReference type="PROSITE" id="PS51469"/>
    </source>
</evidence>
<dbReference type="InterPro" id="IPR012919">
    <property type="entry name" value="SUN_dom"/>
</dbReference>
<organism evidence="6 7">
    <name type="scientific">Frankliniella occidentalis</name>
    <name type="common">Western flower thrips</name>
    <name type="synonym">Euthrips occidentalis</name>
    <dbReference type="NCBI Taxonomy" id="133901"/>
    <lineage>
        <taxon>Eukaryota</taxon>
        <taxon>Metazoa</taxon>
        <taxon>Ecdysozoa</taxon>
        <taxon>Arthropoda</taxon>
        <taxon>Hexapoda</taxon>
        <taxon>Insecta</taxon>
        <taxon>Pterygota</taxon>
        <taxon>Neoptera</taxon>
        <taxon>Paraneoptera</taxon>
        <taxon>Thysanoptera</taxon>
        <taxon>Terebrantia</taxon>
        <taxon>Thripoidea</taxon>
        <taxon>Thripidae</taxon>
        <taxon>Frankliniella</taxon>
    </lineage>
</organism>
<dbReference type="GO" id="GO:0034993">
    <property type="term" value="C:meiotic nuclear membrane microtubule tethering complex"/>
    <property type="evidence" value="ECO:0007669"/>
    <property type="project" value="TreeGrafter"/>
</dbReference>
<dbReference type="RefSeq" id="XP_052128600.1">
    <property type="nucleotide sequence ID" value="XM_052272640.1"/>
</dbReference>
<dbReference type="InterPro" id="IPR045119">
    <property type="entry name" value="SUN1-5"/>
</dbReference>
<gene>
    <name evidence="7" type="primary">LOC127750588</name>
</gene>
<evidence type="ECO:0000256" key="2">
    <source>
        <dbReference type="ARBA" id="ARBA00022692"/>
    </source>
</evidence>
<keyword evidence="3" id="KW-1133">Transmembrane helix</keyword>
<evidence type="ECO:0000313" key="7">
    <source>
        <dbReference type="RefSeq" id="XP_052128600.1"/>
    </source>
</evidence>
<evidence type="ECO:0000256" key="3">
    <source>
        <dbReference type="ARBA" id="ARBA00022989"/>
    </source>
</evidence>
<dbReference type="Gene3D" id="2.60.120.260">
    <property type="entry name" value="Galactose-binding domain-like"/>
    <property type="match status" value="1"/>
</dbReference>
<accession>A0A9C6X3Q3</accession>
<dbReference type="PROSITE" id="PS51469">
    <property type="entry name" value="SUN"/>
    <property type="match status" value="1"/>
</dbReference>
<evidence type="ECO:0000313" key="6">
    <source>
        <dbReference type="Proteomes" id="UP000504606"/>
    </source>
</evidence>
<reference evidence="7" key="1">
    <citation type="submission" date="2025-08" db="UniProtKB">
        <authorList>
            <consortium name="RefSeq"/>
        </authorList>
    </citation>
    <scope>IDENTIFICATION</scope>
    <source>
        <tissue evidence="7">Whole organism</tissue>
    </source>
</reference>
<keyword evidence="2" id="KW-0812">Transmembrane</keyword>
<dbReference type="OrthoDB" id="342281at2759"/>
<dbReference type="KEGG" id="foc:127750588"/>
<proteinExistence type="predicted"/>
<evidence type="ECO:0000256" key="1">
    <source>
        <dbReference type="ARBA" id="ARBA00004370"/>
    </source>
</evidence>
<protein>
    <submittedName>
        <fullName evidence="7">SUN domain-containing protein 3-like</fullName>
    </submittedName>
</protein>
<keyword evidence="4" id="KW-0472">Membrane</keyword>
<dbReference type="PANTHER" id="PTHR12911">
    <property type="entry name" value="SAD1/UNC-84-LIKE PROTEIN-RELATED"/>
    <property type="match status" value="1"/>
</dbReference>
<dbReference type="GeneID" id="127750588"/>
<name>A0A9C6X3Q3_FRAOC</name>
<comment type="subcellular location">
    <subcellularLocation>
        <location evidence="1">Membrane</location>
    </subcellularLocation>
</comment>
<dbReference type="GO" id="GO:0043495">
    <property type="term" value="F:protein-membrane adaptor activity"/>
    <property type="evidence" value="ECO:0007669"/>
    <property type="project" value="TreeGrafter"/>
</dbReference>